<dbReference type="InterPro" id="IPR002577">
    <property type="entry name" value="HTH_HxlR"/>
</dbReference>
<dbReference type="PROSITE" id="PS51118">
    <property type="entry name" value="HTH_HXLR"/>
    <property type="match status" value="1"/>
</dbReference>
<evidence type="ECO:0000256" key="1">
    <source>
        <dbReference type="ARBA" id="ARBA00023015"/>
    </source>
</evidence>
<dbReference type="InterPro" id="IPR036388">
    <property type="entry name" value="WH-like_DNA-bd_sf"/>
</dbReference>
<dbReference type="Proteomes" id="UP000187941">
    <property type="component" value="Chromosome"/>
</dbReference>
<keyword evidence="3" id="KW-0804">Transcription</keyword>
<dbReference type="InterPro" id="IPR036390">
    <property type="entry name" value="WH_DNA-bd_sf"/>
</dbReference>
<dbReference type="Pfam" id="PF01638">
    <property type="entry name" value="HxlR"/>
    <property type="match status" value="1"/>
</dbReference>
<name>A0A1P9X3Q8_9BACT</name>
<accession>A0A1P9X3Q8</accession>
<protein>
    <recommendedName>
        <fullName evidence="4">HTH hxlR-type domain-containing protein</fullName>
    </recommendedName>
</protein>
<evidence type="ECO:0000259" key="4">
    <source>
        <dbReference type="PROSITE" id="PS51118"/>
    </source>
</evidence>
<sequence>MSGKWRLSLIYSLRGGTLRYGEIRRMHPQISEKVLVYELKDLTELGAVERIAYRSMPPRVDYKLTPKGQLVLQLIGHLQQTEQAMQVG</sequence>
<dbReference type="AlphaFoldDB" id="A0A1P9X3Q8"/>
<keyword evidence="6" id="KW-1185">Reference proteome</keyword>
<dbReference type="SUPFAM" id="SSF46785">
    <property type="entry name" value="Winged helix' DNA-binding domain"/>
    <property type="match status" value="1"/>
</dbReference>
<organism evidence="5 6">
    <name type="scientific">Spirosoma montaniterrae</name>
    <dbReference type="NCBI Taxonomy" id="1178516"/>
    <lineage>
        <taxon>Bacteria</taxon>
        <taxon>Pseudomonadati</taxon>
        <taxon>Bacteroidota</taxon>
        <taxon>Cytophagia</taxon>
        <taxon>Cytophagales</taxon>
        <taxon>Cytophagaceae</taxon>
        <taxon>Spirosoma</taxon>
    </lineage>
</organism>
<proteinExistence type="predicted"/>
<evidence type="ECO:0000256" key="2">
    <source>
        <dbReference type="ARBA" id="ARBA00023125"/>
    </source>
</evidence>
<keyword evidence="1" id="KW-0805">Transcription regulation</keyword>
<dbReference type="KEGG" id="smon:AWR27_02410"/>
<evidence type="ECO:0000313" key="5">
    <source>
        <dbReference type="EMBL" id="AQG82274.1"/>
    </source>
</evidence>
<dbReference type="Gene3D" id="1.10.10.10">
    <property type="entry name" value="Winged helix-like DNA-binding domain superfamily/Winged helix DNA-binding domain"/>
    <property type="match status" value="1"/>
</dbReference>
<feature type="domain" description="HTH hxlR-type" evidence="4">
    <location>
        <begin position="1"/>
        <end position="88"/>
    </location>
</feature>
<dbReference type="PANTHER" id="PTHR33204:SF29">
    <property type="entry name" value="TRANSCRIPTIONAL REGULATOR"/>
    <property type="match status" value="1"/>
</dbReference>
<dbReference type="PANTHER" id="PTHR33204">
    <property type="entry name" value="TRANSCRIPTIONAL REGULATOR, MARR FAMILY"/>
    <property type="match status" value="1"/>
</dbReference>
<dbReference type="EMBL" id="CP014263">
    <property type="protein sequence ID" value="AQG82274.1"/>
    <property type="molecule type" value="Genomic_DNA"/>
</dbReference>
<gene>
    <name evidence="5" type="ORF">AWR27_02410</name>
</gene>
<dbReference type="GO" id="GO:0003677">
    <property type="term" value="F:DNA binding"/>
    <property type="evidence" value="ECO:0007669"/>
    <property type="project" value="UniProtKB-KW"/>
</dbReference>
<evidence type="ECO:0000256" key="3">
    <source>
        <dbReference type="ARBA" id="ARBA00023163"/>
    </source>
</evidence>
<evidence type="ECO:0000313" key="6">
    <source>
        <dbReference type="Proteomes" id="UP000187941"/>
    </source>
</evidence>
<keyword evidence="2" id="KW-0238">DNA-binding</keyword>
<reference evidence="5 6" key="1">
    <citation type="submission" date="2016-01" db="EMBL/GenBank/DDBJ databases">
        <authorList>
            <person name="Oliw E.H."/>
        </authorList>
    </citation>
    <scope>NUCLEOTIDE SEQUENCE [LARGE SCALE GENOMIC DNA]</scope>
    <source>
        <strain evidence="5 6">DY10</strain>
    </source>
</reference>